<dbReference type="EMBL" id="WOXT01000002">
    <property type="protein sequence ID" value="MUV14357.1"/>
    <property type="molecule type" value="Genomic_DNA"/>
</dbReference>
<gene>
    <name evidence="1" type="ORF">GN331_09080</name>
</gene>
<keyword evidence="2" id="KW-1185">Reference proteome</keyword>
<dbReference type="Proteomes" id="UP000479692">
    <property type="component" value="Unassembled WGS sequence"/>
</dbReference>
<sequence length="152" mass="17078">MPNPLIARDRWTTDDFASLSWHDTTIHAFKLVDQNPELGTSDLELDIDVLLEWRKRDDGTFDFVVAPATLRFHQVFGLRFSIDFVAVSGAVTGFQIEGIERARVPDAPASDESSHWRLPIIWPSGVLEFQSPGFTQWLTGAPVVSQSQSLPR</sequence>
<dbReference type="RefSeq" id="WP_156641649.1">
    <property type="nucleotide sequence ID" value="NZ_WOXT01000002.1"/>
</dbReference>
<reference evidence="1 2" key="1">
    <citation type="submission" date="2019-12" db="EMBL/GenBank/DDBJ databases">
        <authorList>
            <person name="Xu J."/>
        </authorList>
    </citation>
    <scope>NUCLEOTIDE SEQUENCE [LARGE SCALE GENOMIC DNA]</scope>
    <source>
        <strain evidence="1 2">HX-5-24</strain>
    </source>
</reference>
<organism evidence="1 2">
    <name type="scientific">Noviluteimonas gilva</name>
    <dbReference type="NCBI Taxonomy" id="2682097"/>
    <lineage>
        <taxon>Bacteria</taxon>
        <taxon>Pseudomonadati</taxon>
        <taxon>Pseudomonadota</taxon>
        <taxon>Gammaproteobacteria</taxon>
        <taxon>Lysobacterales</taxon>
        <taxon>Lysobacteraceae</taxon>
        <taxon>Noviluteimonas</taxon>
    </lineage>
</organism>
<comment type="caution">
    <text evidence="1">The sequence shown here is derived from an EMBL/GenBank/DDBJ whole genome shotgun (WGS) entry which is preliminary data.</text>
</comment>
<protein>
    <submittedName>
        <fullName evidence="1">Uncharacterized protein</fullName>
    </submittedName>
</protein>
<evidence type="ECO:0000313" key="2">
    <source>
        <dbReference type="Proteomes" id="UP000479692"/>
    </source>
</evidence>
<accession>A0A7C9HMA9</accession>
<dbReference type="AlphaFoldDB" id="A0A7C9HMA9"/>
<proteinExistence type="predicted"/>
<name>A0A7C9HMA9_9GAMM</name>
<evidence type="ECO:0000313" key="1">
    <source>
        <dbReference type="EMBL" id="MUV14357.1"/>
    </source>
</evidence>